<dbReference type="KEGG" id="abo:ABO_2473"/>
<dbReference type="InterPro" id="IPR010131">
    <property type="entry name" value="MdtP/NodT-like"/>
</dbReference>
<dbReference type="HOGENOM" id="CLU_040540_0_0_6"/>
<dbReference type="Proteomes" id="UP000008871">
    <property type="component" value="Chromosome"/>
</dbReference>
<gene>
    <name evidence="4" type="primary">czcC</name>
    <name evidence="4" type="ordered locus">ABO_2473</name>
</gene>
<organism evidence="4 5">
    <name type="scientific">Alcanivorax borkumensis (strain ATCC 700651 / DSM 11573 / NCIMB 13689 / SK2)</name>
    <dbReference type="NCBI Taxonomy" id="393595"/>
    <lineage>
        <taxon>Bacteria</taxon>
        <taxon>Pseudomonadati</taxon>
        <taxon>Pseudomonadota</taxon>
        <taxon>Gammaproteobacteria</taxon>
        <taxon>Oceanospirillales</taxon>
        <taxon>Alcanivoracaceae</taxon>
        <taxon>Alcanivorax</taxon>
    </lineage>
</organism>
<dbReference type="GO" id="GO:0015562">
    <property type="term" value="F:efflux transmembrane transporter activity"/>
    <property type="evidence" value="ECO:0007669"/>
    <property type="project" value="InterPro"/>
</dbReference>
<dbReference type="PANTHER" id="PTHR30203">
    <property type="entry name" value="OUTER MEMBRANE CATION EFFLUX PROTEIN"/>
    <property type="match status" value="1"/>
</dbReference>
<dbReference type="InterPro" id="IPR003423">
    <property type="entry name" value="OMP_efflux"/>
</dbReference>
<evidence type="ECO:0000256" key="1">
    <source>
        <dbReference type="ARBA" id="ARBA00007613"/>
    </source>
</evidence>
<feature type="signal peptide" evidence="3">
    <location>
        <begin position="1"/>
        <end position="24"/>
    </location>
</feature>
<accession>Q0VLM7</accession>
<feature type="chain" id="PRO_5004178829" evidence="3">
    <location>
        <begin position="25"/>
        <end position="413"/>
    </location>
</feature>
<reference evidence="4 5" key="1">
    <citation type="journal article" date="2006" name="Nat. Biotechnol.">
        <title>Genome sequence of the ubiquitous hydrocarbon-degrading marine bacterium Alcanivorax borkumensis.</title>
        <authorList>
            <person name="Schneiker S."/>
            <person name="Martins dos Santos V.A.P."/>
            <person name="Bartels D."/>
            <person name="Bekel T."/>
            <person name="Brecht M."/>
            <person name="Buhrmester J."/>
            <person name="Chernikova T.N."/>
            <person name="Denaro R."/>
            <person name="Ferrer M."/>
            <person name="Gertler C."/>
            <person name="Goesmann A."/>
            <person name="Golyshina O.V."/>
            <person name="Kaminski F."/>
            <person name="Khachane A.N."/>
            <person name="Lang S."/>
            <person name="Linke B."/>
            <person name="McHardy A.C."/>
            <person name="Meyer F."/>
            <person name="Nechitaylo T."/>
            <person name="Puehler A."/>
            <person name="Regenhardt D."/>
            <person name="Rupp O."/>
            <person name="Sabirova J.S."/>
            <person name="Selbitschka W."/>
            <person name="Yakimov M.M."/>
            <person name="Timmis K.N."/>
            <person name="Vorhoelter F.-J."/>
            <person name="Weidner S."/>
            <person name="Kaiser O."/>
            <person name="Golyshin P.N."/>
        </authorList>
    </citation>
    <scope>NUCLEOTIDE SEQUENCE [LARGE SCALE GENOMIC DNA]</scope>
    <source>
        <strain evidence="5">ATCC 700651 / DSM 11573 / NCIMB 13689 / SK2</strain>
    </source>
</reference>
<dbReference type="Gene3D" id="1.20.1600.10">
    <property type="entry name" value="Outer membrane efflux proteins (OEP)"/>
    <property type="match status" value="1"/>
</dbReference>
<protein>
    <submittedName>
        <fullName evidence="4">Cation efflux system protein</fullName>
    </submittedName>
</protein>
<dbReference type="AlphaFoldDB" id="Q0VLM7"/>
<evidence type="ECO:0000313" key="5">
    <source>
        <dbReference type="Proteomes" id="UP000008871"/>
    </source>
</evidence>
<evidence type="ECO:0000256" key="2">
    <source>
        <dbReference type="SAM" id="Coils"/>
    </source>
</evidence>
<dbReference type="eggNOG" id="COG1538">
    <property type="taxonomic scope" value="Bacteria"/>
</dbReference>
<sequence length="413" mass="45769">MGIQTPVRMAALLLAVCAYASASADSSSSPAQWAQWVQRQVSQLPASRAIQAEQERLLAQSRALSQPLYNPSLNIDYEDSLDITQTVGLSQTLDWSGKARARRDAVAVRDQLAQLRGDKARARLLADSLNALVAHAAAREQLAAAREQEQQLRDLTDLIRRREQAGDVGQVDAQLAYLSLGQAQQALADAESAATRAATTLRQQLASQQPAVALPAADRWQAPSLTHGVVQRLPTSFDLQLAEQQLALAERGVSVADKQRNTDPTLGLRVGQEGGENLWGVDFSLPLKFFNTGKPGYEAALADSEERRALLEKTRNDIQARLDGALSDYQQRRERWETWQQLTGDSLARSDTLLKRVWQQGELTTQNYLQALNQRLDTRLAGIALRDAMQQAWVQWLYESAQLNDWLNQLANE</sequence>
<dbReference type="STRING" id="393595.ABO_2473"/>
<feature type="coiled-coil region" evidence="2">
    <location>
        <begin position="98"/>
        <end position="165"/>
    </location>
</feature>
<dbReference type="SUPFAM" id="SSF56954">
    <property type="entry name" value="Outer membrane efflux proteins (OEP)"/>
    <property type="match status" value="1"/>
</dbReference>
<comment type="similarity">
    <text evidence="1">Belongs to the outer membrane factor (OMF) (TC 1.B.17) family.</text>
</comment>
<dbReference type="RefSeq" id="WP_011589746.1">
    <property type="nucleotide sequence ID" value="NC_008260.1"/>
</dbReference>
<name>Q0VLM7_ALCBS</name>
<proteinExistence type="inferred from homology"/>
<keyword evidence="5" id="KW-1185">Reference proteome</keyword>
<dbReference type="PANTHER" id="PTHR30203:SF24">
    <property type="entry name" value="BLR4935 PROTEIN"/>
    <property type="match status" value="1"/>
</dbReference>
<dbReference type="Pfam" id="PF02321">
    <property type="entry name" value="OEP"/>
    <property type="match status" value="1"/>
</dbReference>
<evidence type="ECO:0000256" key="3">
    <source>
        <dbReference type="SAM" id="SignalP"/>
    </source>
</evidence>
<evidence type="ECO:0000313" key="4">
    <source>
        <dbReference type="EMBL" id="CAL17921.1"/>
    </source>
</evidence>
<keyword evidence="3" id="KW-0732">Signal</keyword>
<keyword evidence="2" id="KW-0175">Coiled coil</keyword>
<dbReference type="EMBL" id="AM286690">
    <property type="protein sequence ID" value="CAL17921.1"/>
    <property type="molecule type" value="Genomic_DNA"/>
</dbReference>